<feature type="transmembrane region" description="Helical" evidence="7">
    <location>
        <begin position="347"/>
        <end position="364"/>
    </location>
</feature>
<feature type="transmembrane region" description="Helical" evidence="7">
    <location>
        <begin position="560"/>
        <end position="583"/>
    </location>
</feature>
<comment type="subcellular location">
    <subcellularLocation>
        <location evidence="1">Cell membrane</location>
        <topology evidence="1">Multi-pass membrane protein</topology>
    </subcellularLocation>
</comment>
<protein>
    <recommendedName>
        <fullName evidence="7">Sodium/nucleoside cotransporter</fullName>
    </recommendedName>
</protein>
<organism evidence="11 12">
    <name type="scientific">Ditylenchus destructor</name>
    <dbReference type="NCBI Taxonomy" id="166010"/>
    <lineage>
        <taxon>Eukaryota</taxon>
        <taxon>Metazoa</taxon>
        <taxon>Ecdysozoa</taxon>
        <taxon>Nematoda</taxon>
        <taxon>Chromadorea</taxon>
        <taxon>Rhabditida</taxon>
        <taxon>Tylenchina</taxon>
        <taxon>Tylenchomorpha</taxon>
        <taxon>Sphaerularioidea</taxon>
        <taxon>Anguinidae</taxon>
        <taxon>Anguininae</taxon>
        <taxon>Ditylenchus</taxon>
    </lineage>
</organism>
<dbReference type="PANTHER" id="PTHR10590:SF4">
    <property type="entry name" value="SOLUTE CARRIER FAMILY 28 MEMBER 3"/>
    <property type="match status" value="1"/>
</dbReference>
<dbReference type="EMBL" id="JAKKPZ010000029">
    <property type="protein sequence ID" value="KAI1709673.1"/>
    <property type="molecule type" value="Genomic_DNA"/>
</dbReference>
<dbReference type="Pfam" id="PF07670">
    <property type="entry name" value="Gate"/>
    <property type="match status" value="1"/>
</dbReference>
<evidence type="ECO:0000256" key="5">
    <source>
        <dbReference type="ARBA" id="ARBA00022989"/>
    </source>
</evidence>
<dbReference type="Pfam" id="PF01773">
    <property type="entry name" value="Nucleos_tra2_N"/>
    <property type="match status" value="1"/>
</dbReference>
<feature type="transmembrane region" description="Helical" evidence="7">
    <location>
        <begin position="462"/>
        <end position="484"/>
    </location>
</feature>
<dbReference type="InterPro" id="IPR011657">
    <property type="entry name" value="CNT_C_dom"/>
</dbReference>
<feature type="transmembrane region" description="Helical" evidence="7">
    <location>
        <begin position="376"/>
        <end position="398"/>
    </location>
</feature>
<dbReference type="NCBIfam" id="TIGR00804">
    <property type="entry name" value="nupC"/>
    <property type="match status" value="1"/>
</dbReference>
<feature type="domain" description="Concentrative nucleoside transporter C-terminal" evidence="9">
    <location>
        <begin position="404"/>
        <end position="615"/>
    </location>
</feature>
<keyword evidence="6 7" id="KW-0472">Membrane</keyword>
<dbReference type="InterPro" id="IPR002668">
    <property type="entry name" value="CNT_N_dom"/>
</dbReference>
<evidence type="ECO:0000256" key="4">
    <source>
        <dbReference type="ARBA" id="ARBA00022692"/>
    </source>
</evidence>
<feature type="transmembrane region" description="Helical" evidence="7">
    <location>
        <begin position="496"/>
        <end position="514"/>
    </location>
</feature>
<keyword evidence="4 7" id="KW-0812">Transmembrane</keyword>
<proteinExistence type="inferred from homology"/>
<comment type="caution">
    <text evidence="11">The sequence shown here is derived from an EMBL/GenBank/DDBJ whole genome shotgun (WGS) entry which is preliminary data.</text>
</comment>
<feature type="transmembrane region" description="Helical" evidence="7">
    <location>
        <begin position="307"/>
        <end position="327"/>
    </location>
</feature>
<comment type="similarity">
    <text evidence="2 7">Belongs to the concentrative nucleoside transporter (CNT) (TC 2.A.41) family.</text>
</comment>
<feature type="transmembrane region" description="Helical" evidence="7">
    <location>
        <begin position="237"/>
        <end position="256"/>
    </location>
</feature>
<evidence type="ECO:0000256" key="3">
    <source>
        <dbReference type="ARBA" id="ARBA00022475"/>
    </source>
</evidence>
<evidence type="ECO:0000313" key="12">
    <source>
        <dbReference type="Proteomes" id="UP001201812"/>
    </source>
</evidence>
<keyword evidence="7" id="KW-0813">Transport</keyword>
<feature type="domain" description="Nucleoside transporter/FeoB GTPase Gate" evidence="10">
    <location>
        <begin position="302"/>
        <end position="399"/>
    </location>
</feature>
<evidence type="ECO:0000256" key="6">
    <source>
        <dbReference type="ARBA" id="ARBA00023136"/>
    </source>
</evidence>
<evidence type="ECO:0000256" key="7">
    <source>
        <dbReference type="RuleBase" id="RU362018"/>
    </source>
</evidence>
<feature type="transmembrane region" description="Helical" evidence="7">
    <location>
        <begin position="137"/>
        <end position="159"/>
    </location>
</feature>
<feature type="transmembrane region" description="Helical" evidence="7">
    <location>
        <begin position="110"/>
        <end position="131"/>
    </location>
</feature>
<evidence type="ECO:0000256" key="2">
    <source>
        <dbReference type="ARBA" id="ARBA00009033"/>
    </source>
</evidence>
<dbReference type="InterPro" id="IPR008276">
    <property type="entry name" value="C_nuclsd_transpt"/>
</dbReference>
<feature type="transmembrane region" description="Helical" evidence="7">
    <location>
        <begin position="180"/>
        <end position="200"/>
    </location>
</feature>
<evidence type="ECO:0000259" key="8">
    <source>
        <dbReference type="Pfam" id="PF01773"/>
    </source>
</evidence>
<keyword evidence="12" id="KW-1185">Reference proteome</keyword>
<evidence type="ECO:0000259" key="10">
    <source>
        <dbReference type="Pfam" id="PF07670"/>
    </source>
</evidence>
<dbReference type="GO" id="GO:0005415">
    <property type="term" value="F:nucleoside:sodium symporter activity"/>
    <property type="evidence" value="ECO:0007669"/>
    <property type="project" value="TreeGrafter"/>
</dbReference>
<accession>A0AAD4MXC7</accession>
<feature type="domain" description="Concentrative nucleoside transporter N-terminal" evidence="8">
    <location>
        <begin position="214"/>
        <end position="285"/>
    </location>
</feature>
<evidence type="ECO:0000259" key="9">
    <source>
        <dbReference type="Pfam" id="PF07662"/>
    </source>
</evidence>
<feature type="transmembrane region" description="Helical" evidence="7">
    <location>
        <begin position="268"/>
        <end position="286"/>
    </location>
</feature>
<gene>
    <name evidence="11" type="ORF">DdX_11061</name>
</gene>
<keyword evidence="3" id="KW-1003">Cell membrane</keyword>
<name>A0AAD4MXC7_9BILA</name>
<keyword evidence="5 7" id="KW-1133">Transmembrane helix</keyword>
<dbReference type="Pfam" id="PF07662">
    <property type="entry name" value="Nucleos_tra2_C"/>
    <property type="match status" value="1"/>
</dbReference>
<dbReference type="GO" id="GO:0005886">
    <property type="term" value="C:plasma membrane"/>
    <property type="evidence" value="ECO:0007669"/>
    <property type="project" value="UniProtKB-SubCell"/>
</dbReference>
<sequence>MPYEVKINGHDMTTLPAMANYDAPNAIYSPTPNGLQLHVNDDSPEMKNSFNDSTSSFVSSIDPFSNSTVKLAKSKTIEDDDSSSFEQMLGSFHESVHGLLERNSNFIKKAFLVLLAIGYHVYLGFALYHDFQKASNVLLLTILTWSAIIYSKVIKVLVVPHLDGCFNSISKVFNSLWKMAIAKTTFYLIFFASIGAFLAYDTRDSQIRLSGLGGMAFLLSFMFIFSYSPAKIKWRPIVWGFFLQFCLGLLILRWEYGARKFEDASKLVLVFLDFTTNGTDFVYGWLSTPPNICGMEHAILAFQAIQVVVYFGAIVALLYYFGIMQFVLRKIAKAMQLTLGTTATESLNAGACTLVGLAEALLLIRPYLSKMTRSEIHAVMTSGLSCIAGAAFAIYMSFGACPQYLFSATVMSAPGSLACAKLLYPETEQSELVHIEDLDIPKGEEKSALECISNGAVVAMELVVAICANLVVFMALLALIDSVFGYAGELVGMSGWSLELFVGYIFFPLAYLMGANQDLEETFRVASLMGTKTMVNEFVAYKELGKMINAKSLSPRSAMIATYALCGFSNFISVAVQLSIMGSMAPNKKKDIAKLALRALVAGSISCFWTAALAGIIIENPTICMPPSSGTKCFNISHYQAVIANLTNPESAVGAFV</sequence>
<evidence type="ECO:0000256" key="1">
    <source>
        <dbReference type="ARBA" id="ARBA00004651"/>
    </source>
</evidence>
<evidence type="ECO:0000313" key="11">
    <source>
        <dbReference type="EMBL" id="KAI1709673.1"/>
    </source>
</evidence>
<dbReference type="PANTHER" id="PTHR10590">
    <property type="entry name" value="SODIUM/NUCLEOSIDE COTRANSPORTER"/>
    <property type="match status" value="1"/>
</dbReference>
<dbReference type="Proteomes" id="UP001201812">
    <property type="component" value="Unassembled WGS sequence"/>
</dbReference>
<feature type="transmembrane region" description="Helical" evidence="7">
    <location>
        <begin position="206"/>
        <end position="225"/>
    </location>
</feature>
<dbReference type="InterPro" id="IPR011642">
    <property type="entry name" value="Gate_dom"/>
</dbReference>
<feature type="transmembrane region" description="Helical" evidence="7">
    <location>
        <begin position="595"/>
        <end position="618"/>
    </location>
</feature>
<reference evidence="11" key="1">
    <citation type="submission" date="2022-01" db="EMBL/GenBank/DDBJ databases">
        <title>Genome Sequence Resource for Two Populations of Ditylenchus destructor, the Migratory Endoparasitic Phytonematode.</title>
        <authorList>
            <person name="Zhang H."/>
            <person name="Lin R."/>
            <person name="Xie B."/>
        </authorList>
    </citation>
    <scope>NUCLEOTIDE SEQUENCE</scope>
    <source>
        <strain evidence="11">BazhouSP</strain>
    </source>
</reference>
<dbReference type="AlphaFoldDB" id="A0AAD4MXC7"/>
<dbReference type="InterPro" id="IPR018270">
    <property type="entry name" value="C_nuclsd_transpt_met_bac"/>
</dbReference>